<evidence type="ECO:0000313" key="9">
    <source>
        <dbReference type="EMBL" id="KAK9845424.1"/>
    </source>
</evidence>
<evidence type="ECO:0000313" key="10">
    <source>
        <dbReference type="Proteomes" id="UP001445335"/>
    </source>
</evidence>
<reference evidence="9 10" key="1">
    <citation type="journal article" date="2024" name="Nat. Commun.">
        <title>Phylogenomics reveals the evolutionary origins of lichenization in chlorophyte algae.</title>
        <authorList>
            <person name="Puginier C."/>
            <person name="Libourel C."/>
            <person name="Otte J."/>
            <person name="Skaloud P."/>
            <person name="Haon M."/>
            <person name="Grisel S."/>
            <person name="Petersen M."/>
            <person name="Berrin J.G."/>
            <person name="Delaux P.M."/>
            <person name="Dal Grande F."/>
            <person name="Keller J."/>
        </authorList>
    </citation>
    <scope>NUCLEOTIDE SEQUENCE [LARGE SCALE GENOMIC DNA]</scope>
    <source>
        <strain evidence="9 10">SAG 245.80</strain>
    </source>
</reference>
<keyword evidence="10" id="KW-1185">Reference proteome</keyword>
<protein>
    <recommendedName>
        <fullName evidence="11">snRNA-activating protein complex subunit 3</fullName>
    </recommendedName>
</protein>
<keyword evidence="3" id="KW-0805">Transcription regulation</keyword>
<gene>
    <name evidence="9" type="ORF">WJX81_006126</name>
</gene>
<comment type="subcellular location">
    <subcellularLocation>
        <location evidence="1">Nucleus</location>
    </subcellularLocation>
</comment>
<feature type="region of interest" description="Disordered" evidence="8">
    <location>
        <begin position="48"/>
        <end position="87"/>
    </location>
</feature>
<evidence type="ECO:0000256" key="8">
    <source>
        <dbReference type="SAM" id="MobiDB-lite"/>
    </source>
</evidence>
<name>A0AAW1SIQ7_9CHLO</name>
<keyword evidence="5" id="KW-0804">Transcription</keyword>
<dbReference type="GO" id="GO:0001046">
    <property type="term" value="F:core promoter sequence-specific DNA binding"/>
    <property type="evidence" value="ECO:0007669"/>
    <property type="project" value="TreeGrafter"/>
</dbReference>
<dbReference type="PANTHER" id="PTHR13421">
    <property type="entry name" value="SNRNA-ACTIVATING PROTEIN COMPLEX SUBUNIT 3"/>
    <property type="match status" value="1"/>
</dbReference>
<dbReference type="AlphaFoldDB" id="A0AAW1SIQ7"/>
<evidence type="ECO:0008006" key="11">
    <source>
        <dbReference type="Google" id="ProtNLM"/>
    </source>
</evidence>
<keyword evidence="7" id="KW-0175">Coiled coil</keyword>
<feature type="coiled-coil region" evidence="7">
    <location>
        <begin position="111"/>
        <end position="138"/>
    </location>
</feature>
<dbReference type="EMBL" id="JALJOU010000003">
    <property type="protein sequence ID" value="KAK9845424.1"/>
    <property type="molecule type" value="Genomic_DNA"/>
</dbReference>
<dbReference type="GO" id="GO:0019185">
    <property type="term" value="C:snRNA-activating protein complex"/>
    <property type="evidence" value="ECO:0007669"/>
    <property type="project" value="TreeGrafter"/>
</dbReference>
<evidence type="ECO:0000256" key="5">
    <source>
        <dbReference type="ARBA" id="ARBA00023163"/>
    </source>
</evidence>
<dbReference type="PANTHER" id="PTHR13421:SF16">
    <property type="entry name" value="SNRNA-ACTIVATING PROTEIN COMPLEX SUBUNIT 3"/>
    <property type="match status" value="1"/>
</dbReference>
<dbReference type="Proteomes" id="UP001445335">
    <property type="component" value="Unassembled WGS sequence"/>
</dbReference>
<keyword evidence="6" id="KW-0539">Nucleus</keyword>
<organism evidence="9 10">
    <name type="scientific">Elliptochloris bilobata</name>
    <dbReference type="NCBI Taxonomy" id="381761"/>
    <lineage>
        <taxon>Eukaryota</taxon>
        <taxon>Viridiplantae</taxon>
        <taxon>Chlorophyta</taxon>
        <taxon>core chlorophytes</taxon>
        <taxon>Trebouxiophyceae</taxon>
        <taxon>Trebouxiophyceae incertae sedis</taxon>
        <taxon>Elliptochloris clade</taxon>
        <taxon>Elliptochloris</taxon>
    </lineage>
</organism>
<dbReference type="InterPro" id="IPR022042">
    <property type="entry name" value="snRNA-activating_su3"/>
</dbReference>
<dbReference type="GO" id="GO:0005634">
    <property type="term" value="C:nucleus"/>
    <property type="evidence" value="ECO:0007669"/>
    <property type="project" value="UniProtKB-SubCell"/>
</dbReference>
<evidence type="ECO:0000256" key="7">
    <source>
        <dbReference type="SAM" id="Coils"/>
    </source>
</evidence>
<dbReference type="GO" id="GO:0001006">
    <property type="term" value="F:RNA polymerase III type 3 promoter sequence-specific DNA binding"/>
    <property type="evidence" value="ECO:0007669"/>
    <property type="project" value="TreeGrafter"/>
</dbReference>
<evidence type="ECO:0000256" key="1">
    <source>
        <dbReference type="ARBA" id="ARBA00004123"/>
    </source>
</evidence>
<dbReference type="GO" id="GO:0003681">
    <property type="term" value="F:bent DNA binding"/>
    <property type="evidence" value="ECO:0007669"/>
    <property type="project" value="TreeGrafter"/>
</dbReference>
<feature type="compositionally biased region" description="Low complexity" evidence="8">
    <location>
        <begin position="56"/>
        <end position="82"/>
    </location>
</feature>
<comment type="similarity">
    <text evidence="2">Belongs to the SNAPC3/SRD2 family.</text>
</comment>
<dbReference type="GO" id="GO:0000978">
    <property type="term" value="F:RNA polymerase II cis-regulatory region sequence-specific DNA binding"/>
    <property type="evidence" value="ECO:0007669"/>
    <property type="project" value="TreeGrafter"/>
</dbReference>
<dbReference type="GO" id="GO:0042795">
    <property type="term" value="P:snRNA transcription by RNA polymerase II"/>
    <property type="evidence" value="ECO:0007669"/>
    <property type="project" value="TreeGrafter"/>
</dbReference>
<accession>A0AAW1SIQ7</accession>
<dbReference type="GO" id="GO:0042796">
    <property type="term" value="P:snRNA transcription by RNA polymerase III"/>
    <property type="evidence" value="ECO:0007669"/>
    <property type="project" value="TreeGrafter"/>
</dbReference>
<evidence type="ECO:0000256" key="2">
    <source>
        <dbReference type="ARBA" id="ARBA00010410"/>
    </source>
</evidence>
<proteinExistence type="inferred from homology"/>
<comment type="caution">
    <text evidence="9">The sequence shown here is derived from an EMBL/GenBank/DDBJ whole genome shotgun (WGS) entry which is preliminary data.</text>
</comment>
<evidence type="ECO:0000256" key="6">
    <source>
        <dbReference type="ARBA" id="ARBA00023242"/>
    </source>
</evidence>
<keyword evidence="4" id="KW-0238">DNA-binding</keyword>
<dbReference type="Pfam" id="PF12251">
    <property type="entry name" value="SNAPC3"/>
    <property type="match status" value="1"/>
</dbReference>
<evidence type="ECO:0000256" key="4">
    <source>
        <dbReference type="ARBA" id="ARBA00023125"/>
    </source>
</evidence>
<evidence type="ECO:0000256" key="3">
    <source>
        <dbReference type="ARBA" id="ARBA00023015"/>
    </source>
</evidence>
<sequence length="426" mass="44854">MTQRCVLRFKEEAGRALEELHAQLDELGSDEEGLDLDASSLRLPTLEEELEQHQSGAPGCLLLGPPEAPAAALTGPAAEPGEGAAGGSEDAMVQRLKAVREAAQLDAAKVLRSVQAAVEAAQQEAARLTVKKLRSKRDRPGTYSNYVPGMRMRQASFAAGEEAATLPQGCGGGGSQDEGVVAEDEVLLLVGVQRFEAEAGRRAQRMQEFWVLGSQPLAALRDVIGCAADANMGALGLTAPGAYLHVEGAFHRDLRAPGAADLSEPVRAFCEAKGLQPPPLGAPGAEAALHCGAGVQRLWGDADLPAGPAALAPFTGGDDLNPRAFSVSDMAATTWEQLALRVGSAPGYVYCHQGCCEHALYVADARRVHAGDPRARSAYPLQTFQAKSLRRHCGCCGLNYAARVTWEDALAPSSPAFCIIGKHYCR</sequence>